<reference evidence="4" key="1">
    <citation type="submission" date="2025-08" db="UniProtKB">
        <authorList>
            <consortium name="RefSeq"/>
        </authorList>
    </citation>
    <scope>IDENTIFICATION</scope>
</reference>
<evidence type="ECO:0000256" key="1">
    <source>
        <dbReference type="ARBA" id="ARBA00022737"/>
    </source>
</evidence>
<dbReference type="GeneID" id="140686281"/>
<dbReference type="InterPro" id="IPR024862">
    <property type="entry name" value="TRPV"/>
</dbReference>
<keyword evidence="1" id="KW-0677">Repeat</keyword>
<protein>
    <submittedName>
        <fullName evidence="4">Transient receptor potential cation channel subfamily V member 3-like</fullName>
    </submittedName>
</protein>
<dbReference type="PANTHER" id="PTHR10582:SF6">
    <property type="entry name" value="TRANSIENT RECEPTOR POTENTIAL CATION CHANNEL SUBFAMILY V MEMBER 3"/>
    <property type="match status" value="1"/>
</dbReference>
<dbReference type="PANTHER" id="PTHR10582">
    <property type="entry name" value="TRANSIENT RECEPTOR POTENTIAL ION CHANNEL PROTEIN"/>
    <property type="match status" value="1"/>
</dbReference>
<keyword evidence="2" id="KW-0040">ANK repeat</keyword>
<accession>A0ABM5BI72</accession>
<organism evidence="3 4">
    <name type="scientific">Vicugna pacos</name>
    <name type="common">Alpaca</name>
    <name type="synonym">Lama pacos</name>
    <dbReference type="NCBI Taxonomy" id="30538"/>
    <lineage>
        <taxon>Eukaryota</taxon>
        <taxon>Metazoa</taxon>
        <taxon>Chordata</taxon>
        <taxon>Craniata</taxon>
        <taxon>Vertebrata</taxon>
        <taxon>Euteleostomi</taxon>
        <taxon>Mammalia</taxon>
        <taxon>Eutheria</taxon>
        <taxon>Laurasiatheria</taxon>
        <taxon>Artiodactyla</taxon>
        <taxon>Tylopoda</taxon>
        <taxon>Camelidae</taxon>
        <taxon>Vicugna</taxon>
    </lineage>
</organism>
<dbReference type="InterPro" id="IPR036770">
    <property type="entry name" value="Ankyrin_rpt-contain_sf"/>
</dbReference>
<keyword evidence="3" id="KW-1185">Reference proteome</keyword>
<sequence>MRNNDGLTPLQLAAKMRKAEILKYILSREIKEKRLRSLSRKFTDWAYGPVSSSLYDLTNVDTTTDNSVLEIIVYNTNIDVGLPGGLGKVVGVDPPRQKAWNDSVGFTEQCRACSTSAQGSTLLICTDTLDV</sequence>
<gene>
    <name evidence="4" type="primary">LOC140686281</name>
</gene>
<evidence type="ECO:0000313" key="3">
    <source>
        <dbReference type="Proteomes" id="UP001652581"/>
    </source>
</evidence>
<dbReference type="Proteomes" id="UP001652581">
    <property type="component" value="Chromosome 16"/>
</dbReference>
<evidence type="ECO:0000313" key="4">
    <source>
        <dbReference type="RefSeq" id="XP_072796104.1"/>
    </source>
</evidence>
<proteinExistence type="predicted"/>
<name>A0ABM5BI72_VICPA</name>
<dbReference type="RefSeq" id="XP_072796104.1">
    <property type="nucleotide sequence ID" value="XM_072940003.1"/>
</dbReference>
<evidence type="ECO:0000256" key="2">
    <source>
        <dbReference type="ARBA" id="ARBA00023043"/>
    </source>
</evidence>
<dbReference type="Gene3D" id="1.25.40.20">
    <property type="entry name" value="Ankyrin repeat-containing domain"/>
    <property type="match status" value="1"/>
</dbReference>